<dbReference type="GeneID" id="20316356"/>
<dbReference type="Proteomes" id="UP000054324">
    <property type="component" value="Unassembled WGS sequence"/>
</dbReference>
<dbReference type="EMBL" id="KL596643">
    <property type="protein sequence ID" value="KER31663.1"/>
    <property type="molecule type" value="Genomic_DNA"/>
</dbReference>
<evidence type="ECO:0000313" key="1">
    <source>
        <dbReference type="EMBL" id="KER31663.1"/>
    </source>
</evidence>
<dbReference type="KEGG" id="ovi:T265_02168"/>
<gene>
    <name evidence="1" type="ORF">T265_02168</name>
</gene>
<protein>
    <submittedName>
        <fullName evidence="1">Uncharacterized protein</fullName>
    </submittedName>
</protein>
<sequence length="96" mass="10788">MDIQNPGDLLKEATDLAKDLGPEQAYQLLTAYMDKPDFRIAPVYAFAANLCDSLAKVFAVIDKEQYEHYITKGYRYSKAGMLLDDTHPGCAKVNIR</sequence>
<name>A0A074ZW67_OPIVI</name>
<reference evidence="1 2" key="1">
    <citation type="submission" date="2013-11" db="EMBL/GenBank/DDBJ databases">
        <title>Opisthorchis viverrini - life in the bile duct.</title>
        <authorList>
            <person name="Young N.D."/>
            <person name="Nagarajan N."/>
            <person name="Lin S.J."/>
            <person name="Korhonen P.K."/>
            <person name="Jex A.R."/>
            <person name="Hall R.S."/>
            <person name="Safavi-Hemami H."/>
            <person name="Kaewkong W."/>
            <person name="Bertrand D."/>
            <person name="Gao S."/>
            <person name="Seet Q."/>
            <person name="Wongkham S."/>
            <person name="Teh B.T."/>
            <person name="Wongkham C."/>
            <person name="Intapan P.M."/>
            <person name="Maleewong W."/>
            <person name="Yang X."/>
            <person name="Hu M."/>
            <person name="Wang Z."/>
            <person name="Hofmann A."/>
            <person name="Sternberg P.W."/>
            <person name="Tan P."/>
            <person name="Wang J."/>
            <person name="Gasser R.B."/>
        </authorList>
    </citation>
    <scope>NUCLEOTIDE SEQUENCE [LARGE SCALE GENOMIC DNA]</scope>
</reference>
<accession>A0A074ZW67</accession>
<dbReference type="OrthoDB" id="69711at2759"/>
<dbReference type="RefSeq" id="XP_009164606.1">
    <property type="nucleotide sequence ID" value="XM_009166342.1"/>
</dbReference>
<keyword evidence="2" id="KW-1185">Reference proteome</keyword>
<proteinExistence type="predicted"/>
<dbReference type="AlphaFoldDB" id="A0A074ZW67"/>
<dbReference type="CTD" id="20316356"/>
<evidence type="ECO:0000313" key="2">
    <source>
        <dbReference type="Proteomes" id="UP000054324"/>
    </source>
</evidence>
<organism evidence="1 2">
    <name type="scientific">Opisthorchis viverrini</name>
    <name type="common">Southeast Asian liver fluke</name>
    <dbReference type="NCBI Taxonomy" id="6198"/>
    <lineage>
        <taxon>Eukaryota</taxon>
        <taxon>Metazoa</taxon>
        <taxon>Spiralia</taxon>
        <taxon>Lophotrochozoa</taxon>
        <taxon>Platyhelminthes</taxon>
        <taxon>Trematoda</taxon>
        <taxon>Digenea</taxon>
        <taxon>Opisthorchiida</taxon>
        <taxon>Opisthorchiata</taxon>
        <taxon>Opisthorchiidae</taxon>
        <taxon>Opisthorchis</taxon>
    </lineage>
</organism>